<comment type="caution">
    <text evidence="1">The sequence shown here is derived from an EMBL/GenBank/DDBJ whole genome shotgun (WGS) entry which is preliminary data.</text>
</comment>
<protein>
    <submittedName>
        <fullName evidence="1">Uncharacterized protein</fullName>
    </submittedName>
</protein>
<gene>
    <name evidence="1" type="ORF">IWQ57_002753</name>
</gene>
<dbReference type="Proteomes" id="UP001140234">
    <property type="component" value="Unassembled WGS sequence"/>
</dbReference>
<proteinExistence type="predicted"/>
<keyword evidence="2" id="KW-1185">Reference proteome</keyword>
<evidence type="ECO:0000313" key="2">
    <source>
        <dbReference type="Proteomes" id="UP001140234"/>
    </source>
</evidence>
<organism evidence="1 2">
    <name type="scientific">Coemansia nantahalensis</name>
    <dbReference type="NCBI Taxonomy" id="2789366"/>
    <lineage>
        <taxon>Eukaryota</taxon>
        <taxon>Fungi</taxon>
        <taxon>Fungi incertae sedis</taxon>
        <taxon>Zoopagomycota</taxon>
        <taxon>Kickxellomycotina</taxon>
        <taxon>Kickxellomycetes</taxon>
        <taxon>Kickxellales</taxon>
        <taxon>Kickxellaceae</taxon>
        <taxon>Coemansia</taxon>
    </lineage>
</organism>
<name>A0ACC1JZ25_9FUNG</name>
<dbReference type="EMBL" id="JANBUJ010000770">
    <property type="protein sequence ID" value="KAJ2770235.1"/>
    <property type="molecule type" value="Genomic_DNA"/>
</dbReference>
<evidence type="ECO:0000313" key="1">
    <source>
        <dbReference type="EMBL" id="KAJ2770235.1"/>
    </source>
</evidence>
<accession>A0ACC1JZ25</accession>
<reference evidence="1" key="1">
    <citation type="submission" date="2022-07" db="EMBL/GenBank/DDBJ databases">
        <title>Phylogenomic reconstructions and comparative analyses of Kickxellomycotina fungi.</title>
        <authorList>
            <person name="Reynolds N.K."/>
            <person name="Stajich J.E."/>
            <person name="Barry K."/>
            <person name="Grigoriev I.V."/>
            <person name="Crous P."/>
            <person name="Smith M.E."/>
        </authorList>
    </citation>
    <scope>NUCLEOTIDE SEQUENCE</scope>
    <source>
        <strain evidence="1">CBS 109366</strain>
    </source>
</reference>
<sequence>MRLRNAPTPTSMRRAPPTTTGDGVDAPQGPCAQHYAEIAGLRARVDRFKQEKAALQELVTDQQVKIRQLRLGSGAVPPASPTAAQRKRGLPLSPPLPAREASPDRAATAAVAAKRARRALALGERGGTEEPGSTAVATPPRKQAVRARRAVAGPAGDAPDARFAERHEPHEIGPVLANRRILDSTRTRRFFSLVGSSPLALPTALARMAGRVPALDSAKLVELLVAHAHAEPARLMPSTQRLTDGEPGAVAAGLAALADGLQPGLYAHEAAVALSVWALALRCEQTTLYDDFMRGLAAQLVLRASGPVPAACSLARVFAALGFLATDVQRVRAMLCDLLMEAGDGPHALPVLANALAVWPAALAAPPAADAGGAPDGQLSFALIVRVVQAIAAGIHDLYAGERGAGEADALYAVMVERCGWQQPGEAEFADTLLVEVKDTLGRLPQDSADYPVAMTALNLLAPYVA</sequence>